<dbReference type="SUPFAM" id="SSF53067">
    <property type="entry name" value="Actin-like ATPase domain"/>
    <property type="match status" value="1"/>
</dbReference>
<dbReference type="Pfam" id="PF00814">
    <property type="entry name" value="TsaD"/>
    <property type="match status" value="1"/>
</dbReference>
<dbReference type="Proteomes" id="UP000035287">
    <property type="component" value="Chromosome"/>
</dbReference>
<dbReference type="STRING" id="1348774.AB433_11950"/>
<feature type="domain" description="Gcp-like" evidence="1">
    <location>
        <begin position="31"/>
        <end position="128"/>
    </location>
</feature>
<dbReference type="EMBL" id="CP011770">
    <property type="protein sequence ID" value="AKM11792.1"/>
    <property type="molecule type" value="Genomic_DNA"/>
</dbReference>
<dbReference type="InterPro" id="IPR000905">
    <property type="entry name" value="Gcp-like_dom"/>
</dbReference>
<proteinExistence type="predicted"/>
<sequence>MRTLAIDCATAACSVAVFEGENLIAGEWELLGRGHAERLVPMISALPQRGRADRIAVALGPGSFTGIRVGLAAAKALALAWRAEPVGYATPDLLAAQARADHGAMPLGVVMTGGHGEWFVAAYNADGSCAQPVQSLRPEVAVAAIDCALIVGSAAETFVARRGHGTAQNMLPDARKVMALSDNAYTADVRPIYGRAPDAALPAGKSR</sequence>
<reference evidence="2 3" key="1">
    <citation type="submission" date="2015-06" db="EMBL/GenBank/DDBJ databases">
        <authorList>
            <person name="Zeng Y."/>
            <person name="Huang Y."/>
        </authorList>
    </citation>
    <scope>NUCLEOTIDE SEQUENCE [LARGE SCALE GENOMIC DNA]</scope>
    <source>
        <strain evidence="2 3">PQ-2</strain>
    </source>
</reference>
<dbReference type="InterPro" id="IPR043129">
    <property type="entry name" value="ATPase_NBD"/>
</dbReference>
<keyword evidence="3" id="KW-1185">Reference proteome</keyword>
<dbReference type="AlphaFoldDB" id="A0A0G3XKN4"/>
<protein>
    <submittedName>
        <fullName evidence="2">Peptidase M22</fullName>
    </submittedName>
</protein>
<organism evidence="2 3">
    <name type="scientific">Croceicoccus naphthovorans</name>
    <dbReference type="NCBI Taxonomy" id="1348774"/>
    <lineage>
        <taxon>Bacteria</taxon>
        <taxon>Pseudomonadati</taxon>
        <taxon>Pseudomonadota</taxon>
        <taxon>Alphaproteobacteria</taxon>
        <taxon>Sphingomonadales</taxon>
        <taxon>Erythrobacteraceae</taxon>
        <taxon>Croceicoccus</taxon>
    </lineage>
</organism>
<evidence type="ECO:0000313" key="2">
    <source>
        <dbReference type="EMBL" id="AKM11792.1"/>
    </source>
</evidence>
<dbReference type="NCBIfam" id="TIGR03725">
    <property type="entry name" value="T6A_YeaZ"/>
    <property type="match status" value="1"/>
</dbReference>
<dbReference type="Gene3D" id="3.30.420.40">
    <property type="match status" value="2"/>
</dbReference>
<dbReference type="InterPro" id="IPR022496">
    <property type="entry name" value="T6A_TsaB"/>
</dbReference>
<dbReference type="KEGG" id="cna:AB433_11950"/>
<evidence type="ECO:0000259" key="1">
    <source>
        <dbReference type="Pfam" id="PF00814"/>
    </source>
</evidence>
<dbReference type="OrthoDB" id="9809995at2"/>
<accession>A0A0G3XKN4</accession>
<dbReference type="GO" id="GO:0002949">
    <property type="term" value="P:tRNA threonylcarbamoyladenosine modification"/>
    <property type="evidence" value="ECO:0007669"/>
    <property type="project" value="InterPro"/>
</dbReference>
<gene>
    <name evidence="2" type="ORF">AB433_11950</name>
</gene>
<dbReference type="PATRIC" id="fig|1348774.3.peg.2515"/>
<evidence type="ECO:0000313" key="3">
    <source>
        <dbReference type="Proteomes" id="UP000035287"/>
    </source>
</evidence>
<name>A0A0G3XKN4_9SPHN</name>